<gene>
    <name evidence="2" type="ORF">CNX65_28255</name>
</gene>
<keyword evidence="3" id="KW-1185">Reference proteome</keyword>
<dbReference type="KEGG" id="apre:CNX65_28255"/>
<sequence>MGAGGWGLAGGWWLVAAGGQRVDGRVRRRADRGDSVDRSEPRACALTSSQAHQRHLTTASSNPR</sequence>
<accession>A0A290ZCG5</accession>
<dbReference type="Proteomes" id="UP000218505">
    <property type="component" value="Chromosome"/>
</dbReference>
<feature type="compositionally biased region" description="Polar residues" evidence="1">
    <location>
        <begin position="46"/>
        <end position="64"/>
    </location>
</feature>
<dbReference type="EMBL" id="CP023445">
    <property type="protein sequence ID" value="ATE56695.1"/>
    <property type="molecule type" value="Genomic_DNA"/>
</dbReference>
<evidence type="ECO:0000313" key="3">
    <source>
        <dbReference type="Proteomes" id="UP000218505"/>
    </source>
</evidence>
<organism evidence="2 3">
    <name type="scientific">Actinosynnema pretiosum</name>
    <dbReference type="NCBI Taxonomy" id="42197"/>
    <lineage>
        <taxon>Bacteria</taxon>
        <taxon>Bacillati</taxon>
        <taxon>Actinomycetota</taxon>
        <taxon>Actinomycetes</taxon>
        <taxon>Pseudonocardiales</taxon>
        <taxon>Pseudonocardiaceae</taxon>
        <taxon>Actinosynnema</taxon>
    </lineage>
</organism>
<feature type="compositionally biased region" description="Basic and acidic residues" evidence="1">
    <location>
        <begin position="31"/>
        <end position="41"/>
    </location>
</feature>
<dbReference type="AlphaFoldDB" id="A0A290ZCG5"/>
<dbReference type="RefSeq" id="WP_096496460.1">
    <property type="nucleotide sequence ID" value="NZ_CP023445.1"/>
</dbReference>
<name>A0A290ZCG5_9PSEU</name>
<evidence type="ECO:0000256" key="1">
    <source>
        <dbReference type="SAM" id="MobiDB-lite"/>
    </source>
</evidence>
<feature type="region of interest" description="Disordered" evidence="1">
    <location>
        <begin position="26"/>
        <end position="64"/>
    </location>
</feature>
<proteinExistence type="predicted"/>
<evidence type="ECO:0000313" key="2">
    <source>
        <dbReference type="EMBL" id="ATE56695.1"/>
    </source>
</evidence>
<reference evidence="2" key="1">
    <citation type="submission" date="2017-09" db="EMBL/GenBank/DDBJ databases">
        <title>Complete Genome Sequence of ansamitocin-producing Bacterium Actinosynnema pretiosum X47.</title>
        <authorList>
            <person name="Cao G."/>
            <person name="Zong G."/>
            <person name="Zhong C."/>
            <person name="Fu J."/>
        </authorList>
    </citation>
    <scope>NUCLEOTIDE SEQUENCE [LARGE SCALE GENOMIC DNA]</scope>
    <source>
        <strain evidence="2">X47</strain>
    </source>
</reference>
<protein>
    <submittedName>
        <fullName evidence="2">Uncharacterized protein</fullName>
    </submittedName>
</protein>